<dbReference type="InterPro" id="IPR040256">
    <property type="entry name" value="At4g02000-like"/>
</dbReference>
<evidence type="ECO:0000313" key="2">
    <source>
        <dbReference type="EMBL" id="KAF6156305.1"/>
    </source>
</evidence>
<dbReference type="Proteomes" id="UP000541444">
    <property type="component" value="Unassembled WGS sequence"/>
</dbReference>
<protein>
    <submittedName>
        <fullName evidence="2">Uncharacterized protein</fullName>
    </submittedName>
</protein>
<organism evidence="2 3">
    <name type="scientific">Kingdonia uniflora</name>
    <dbReference type="NCBI Taxonomy" id="39325"/>
    <lineage>
        <taxon>Eukaryota</taxon>
        <taxon>Viridiplantae</taxon>
        <taxon>Streptophyta</taxon>
        <taxon>Embryophyta</taxon>
        <taxon>Tracheophyta</taxon>
        <taxon>Spermatophyta</taxon>
        <taxon>Magnoliopsida</taxon>
        <taxon>Ranunculales</taxon>
        <taxon>Circaeasteraceae</taxon>
        <taxon>Kingdonia</taxon>
    </lineage>
</organism>
<dbReference type="PANTHER" id="PTHR31286:SF180">
    <property type="entry name" value="OS10G0362600 PROTEIN"/>
    <property type="match status" value="1"/>
</dbReference>
<name>A0A7J7MMX3_9MAGN</name>
<sequence length="533" mass="60189">MTPSQPCFPPLLEKVNGGLNSTTPLGRKESELAKRINAVSKPITTGRSNFDTLELQLLARGIPFSSVDLKITASERKRFQKLLEARPDYKSPISSRKGSPIMAIRMSFHEQRIAKLYAEREAKDKELQLSMKQLHEDEHMSGDDDISSEDIGEDSGNSESYNSEPEEQGGEEADVNEELGGDDDGQNKELAGNEEYNRVEKDPENINEQQEEIPREHNATNVDKITDLPGENGENSQVSTSCLKNNQIEDTALNEKTRKSNIGTTVMNWAHMMGAAPKIRGTTKLTYTPPTIFNGARTAFIKTAKYADKIKCCEDLGCGKLHWKEIRLQFCEKCTQRFCSEEDITKVLTMGNVHIANKCFMVRPWRPYIETETTMLQNVPIKQLKKKLGQVMPEYEIDIKCEMPASIPVVADTNEKFTVDVEYIWHPVKCFECLSFGHSAGKCPTSSKIVKIDKVEHKGATKADNQYGGRFDYNHGKGRDNYYKEQRYGHVGISAEGGNRNNQWVLSNPKKTYKPYNMETNEMSSFCYLDAVC</sequence>
<feature type="compositionally biased region" description="Basic and acidic residues" evidence="1">
    <location>
        <begin position="195"/>
        <end position="204"/>
    </location>
</feature>
<proteinExistence type="predicted"/>
<gene>
    <name evidence="2" type="ORF">GIB67_009602</name>
</gene>
<evidence type="ECO:0000313" key="3">
    <source>
        <dbReference type="Proteomes" id="UP000541444"/>
    </source>
</evidence>
<feature type="compositionally biased region" description="Acidic residues" evidence="1">
    <location>
        <begin position="143"/>
        <end position="153"/>
    </location>
</feature>
<dbReference type="OrthoDB" id="1109940at2759"/>
<feature type="region of interest" description="Disordered" evidence="1">
    <location>
        <begin position="136"/>
        <end position="243"/>
    </location>
</feature>
<dbReference type="AlphaFoldDB" id="A0A7J7MMX3"/>
<reference evidence="2 3" key="1">
    <citation type="journal article" date="2020" name="IScience">
        <title>Genome Sequencing of the Endangered Kingdonia uniflora (Circaeasteraceae, Ranunculales) Reveals Potential Mechanisms of Evolutionary Specialization.</title>
        <authorList>
            <person name="Sun Y."/>
            <person name="Deng T."/>
            <person name="Zhang A."/>
            <person name="Moore M.J."/>
            <person name="Landis J.B."/>
            <person name="Lin N."/>
            <person name="Zhang H."/>
            <person name="Zhang X."/>
            <person name="Huang J."/>
            <person name="Zhang X."/>
            <person name="Sun H."/>
            <person name="Wang H."/>
        </authorList>
    </citation>
    <scope>NUCLEOTIDE SEQUENCE [LARGE SCALE GENOMIC DNA]</scope>
    <source>
        <strain evidence="2">TB1705</strain>
        <tissue evidence="2">Leaf</tissue>
    </source>
</reference>
<feature type="compositionally biased region" description="Acidic residues" evidence="1">
    <location>
        <begin position="164"/>
        <end position="184"/>
    </location>
</feature>
<dbReference type="PANTHER" id="PTHR31286">
    <property type="entry name" value="GLYCINE-RICH CELL WALL STRUCTURAL PROTEIN 1.8-LIKE"/>
    <property type="match status" value="1"/>
</dbReference>
<evidence type="ECO:0000256" key="1">
    <source>
        <dbReference type="SAM" id="MobiDB-lite"/>
    </source>
</evidence>
<comment type="caution">
    <text evidence="2">The sequence shown here is derived from an EMBL/GenBank/DDBJ whole genome shotgun (WGS) entry which is preliminary data.</text>
</comment>
<keyword evidence="3" id="KW-1185">Reference proteome</keyword>
<accession>A0A7J7MMX3</accession>
<dbReference type="EMBL" id="JACGCM010001352">
    <property type="protein sequence ID" value="KAF6156305.1"/>
    <property type="molecule type" value="Genomic_DNA"/>
</dbReference>
<feature type="compositionally biased region" description="Polar residues" evidence="1">
    <location>
        <begin position="233"/>
        <end position="243"/>
    </location>
</feature>